<feature type="region of interest" description="Disordered" evidence="1">
    <location>
        <begin position="21"/>
        <end position="41"/>
    </location>
</feature>
<feature type="compositionally biased region" description="Gly residues" evidence="1">
    <location>
        <begin position="92"/>
        <end position="103"/>
    </location>
</feature>
<dbReference type="EMBL" id="JACQWF010000013">
    <property type="protein sequence ID" value="MBI4594790.1"/>
    <property type="molecule type" value="Genomic_DNA"/>
</dbReference>
<reference evidence="2" key="1">
    <citation type="submission" date="2020-07" db="EMBL/GenBank/DDBJ databases">
        <title>Huge and variable diversity of episymbiotic CPR bacteria and DPANN archaea in groundwater ecosystems.</title>
        <authorList>
            <person name="He C.Y."/>
            <person name="Keren R."/>
            <person name="Whittaker M."/>
            <person name="Farag I.F."/>
            <person name="Doudna J."/>
            <person name="Cate J.H.D."/>
            <person name="Banfield J.F."/>
        </authorList>
    </citation>
    <scope>NUCLEOTIDE SEQUENCE</scope>
    <source>
        <strain evidence="2">NC_groundwater_1482_Ag_S-0.65um_47_24</strain>
    </source>
</reference>
<name>A0A933GKF1_UNCTE</name>
<dbReference type="AlphaFoldDB" id="A0A933GKF1"/>
<comment type="caution">
    <text evidence="2">The sequence shown here is derived from an EMBL/GenBank/DDBJ whole genome shotgun (WGS) entry which is preliminary data.</text>
</comment>
<evidence type="ECO:0000313" key="2">
    <source>
        <dbReference type="EMBL" id="MBI4594790.1"/>
    </source>
</evidence>
<dbReference type="Proteomes" id="UP000772181">
    <property type="component" value="Unassembled WGS sequence"/>
</dbReference>
<accession>A0A933GKF1</accession>
<evidence type="ECO:0000256" key="1">
    <source>
        <dbReference type="SAM" id="MobiDB-lite"/>
    </source>
</evidence>
<protein>
    <submittedName>
        <fullName evidence="2">Uncharacterized protein</fullName>
    </submittedName>
</protein>
<organism evidence="2 3">
    <name type="scientific">Tectimicrobiota bacterium</name>
    <dbReference type="NCBI Taxonomy" id="2528274"/>
    <lineage>
        <taxon>Bacteria</taxon>
        <taxon>Pseudomonadati</taxon>
        <taxon>Nitrospinota/Tectimicrobiota group</taxon>
        <taxon>Candidatus Tectimicrobiota</taxon>
    </lineage>
</organism>
<feature type="non-terminal residue" evidence="2">
    <location>
        <position position="1"/>
    </location>
</feature>
<gene>
    <name evidence="2" type="ORF">HY730_00245</name>
</gene>
<sequence>PWLSRFNYKIFGNDALDPGSMDKAQVVGSERGGGGRPEMPSFRNPTYGQFELSGNYAGAQARGYEAIRQQRLFETFGDNGLTQAAETSVAGGIGTHQGMGGARGVMETSAGTAERKKADWEAFKKESQDRGYSSPGEMTKVFSQMDYGQKAQAIDDIAQ</sequence>
<evidence type="ECO:0000313" key="3">
    <source>
        <dbReference type="Proteomes" id="UP000772181"/>
    </source>
</evidence>
<proteinExistence type="predicted"/>
<feature type="region of interest" description="Disordered" evidence="1">
    <location>
        <begin position="92"/>
        <end position="117"/>
    </location>
</feature>